<protein>
    <submittedName>
        <fullName evidence="1">Uncharacterized protein</fullName>
    </submittedName>
</protein>
<dbReference type="AlphaFoldDB" id="A0A0A9CMD0"/>
<organism evidence="1">
    <name type="scientific">Arundo donax</name>
    <name type="common">Giant reed</name>
    <name type="synonym">Donax arundinaceus</name>
    <dbReference type="NCBI Taxonomy" id="35708"/>
    <lineage>
        <taxon>Eukaryota</taxon>
        <taxon>Viridiplantae</taxon>
        <taxon>Streptophyta</taxon>
        <taxon>Embryophyta</taxon>
        <taxon>Tracheophyta</taxon>
        <taxon>Spermatophyta</taxon>
        <taxon>Magnoliopsida</taxon>
        <taxon>Liliopsida</taxon>
        <taxon>Poales</taxon>
        <taxon>Poaceae</taxon>
        <taxon>PACMAD clade</taxon>
        <taxon>Arundinoideae</taxon>
        <taxon>Arundineae</taxon>
        <taxon>Arundo</taxon>
    </lineage>
</organism>
<name>A0A0A9CMD0_ARUDO</name>
<dbReference type="EMBL" id="GBRH01225248">
    <property type="protein sequence ID" value="JAD72647.1"/>
    <property type="molecule type" value="Transcribed_RNA"/>
</dbReference>
<proteinExistence type="predicted"/>
<accession>A0A0A9CMD0</accession>
<sequence>MTSSIVMFSHHGSFFYSCK</sequence>
<reference evidence="1" key="1">
    <citation type="submission" date="2014-09" db="EMBL/GenBank/DDBJ databases">
        <authorList>
            <person name="Magalhaes I.L.F."/>
            <person name="Oliveira U."/>
            <person name="Santos F.R."/>
            <person name="Vidigal T.H.D.A."/>
            <person name="Brescovit A.D."/>
            <person name="Santos A.J."/>
        </authorList>
    </citation>
    <scope>NUCLEOTIDE SEQUENCE</scope>
    <source>
        <tissue evidence="1">Shoot tissue taken approximately 20 cm above the soil surface</tissue>
    </source>
</reference>
<reference evidence="1" key="2">
    <citation type="journal article" date="2015" name="Data Brief">
        <title>Shoot transcriptome of the giant reed, Arundo donax.</title>
        <authorList>
            <person name="Barrero R.A."/>
            <person name="Guerrero F.D."/>
            <person name="Moolhuijzen P."/>
            <person name="Goolsby J.A."/>
            <person name="Tidwell J."/>
            <person name="Bellgard S.E."/>
            <person name="Bellgard M.I."/>
        </authorList>
    </citation>
    <scope>NUCLEOTIDE SEQUENCE</scope>
    <source>
        <tissue evidence="1">Shoot tissue taken approximately 20 cm above the soil surface</tissue>
    </source>
</reference>
<evidence type="ECO:0000313" key="1">
    <source>
        <dbReference type="EMBL" id="JAD72647.1"/>
    </source>
</evidence>